<proteinExistence type="predicted"/>
<organism evidence="1 2">
    <name type="scientific">Puccinia sorghi</name>
    <dbReference type="NCBI Taxonomy" id="27349"/>
    <lineage>
        <taxon>Eukaryota</taxon>
        <taxon>Fungi</taxon>
        <taxon>Dikarya</taxon>
        <taxon>Basidiomycota</taxon>
        <taxon>Pucciniomycotina</taxon>
        <taxon>Pucciniomycetes</taxon>
        <taxon>Pucciniales</taxon>
        <taxon>Pucciniaceae</taxon>
        <taxon>Puccinia</taxon>
    </lineage>
</organism>
<keyword evidence="2" id="KW-1185">Reference proteome</keyword>
<evidence type="ECO:0000313" key="1">
    <source>
        <dbReference type="EMBL" id="KNZ45948.1"/>
    </source>
</evidence>
<evidence type="ECO:0000313" key="2">
    <source>
        <dbReference type="Proteomes" id="UP000037035"/>
    </source>
</evidence>
<name>A0A0L6UBM8_9BASI</name>
<dbReference type="AlphaFoldDB" id="A0A0L6UBM8"/>
<dbReference type="EMBL" id="LAVV01013147">
    <property type="protein sequence ID" value="KNZ45948.1"/>
    <property type="molecule type" value="Genomic_DNA"/>
</dbReference>
<dbReference type="VEuPathDB" id="FungiDB:VP01_7688g1"/>
<sequence length="145" mass="16163">MGAFIWSSGFERWQRWGPFYFVLRWQGFWGWRGLGVFIFPWHGGGVSEEISGKNEGDGKGAVPVERLGCSGSSTLGQKLIPQGDQFFFLLQIALTLGSIEALRSLTSYAEGTLKSVMGFDQALGPEIRPFPCIDNLDMEERLHIS</sequence>
<accession>A0A0L6UBM8</accession>
<dbReference type="Proteomes" id="UP000037035">
    <property type="component" value="Unassembled WGS sequence"/>
</dbReference>
<protein>
    <submittedName>
        <fullName evidence="1">Uncharacterized protein</fullName>
    </submittedName>
</protein>
<reference evidence="1 2" key="1">
    <citation type="submission" date="2015-08" db="EMBL/GenBank/DDBJ databases">
        <title>Next Generation Sequencing and Analysis of the Genome of Puccinia sorghi L Schw, the Causal Agent of Maize Common Rust.</title>
        <authorList>
            <person name="Rochi L."/>
            <person name="Burguener G."/>
            <person name="Darino M."/>
            <person name="Turjanski A."/>
            <person name="Kreff E."/>
            <person name="Dieguez M.J."/>
            <person name="Sacco F."/>
        </authorList>
    </citation>
    <scope>NUCLEOTIDE SEQUENCE [LARGE SCALE GENOMIC DNA]</scope>
    <source>
        <strain evidence="1 2">RO10H11247</strain>
    </source>
</reference>
<gene>
    <name evidence="1" type="ORF">VP01_7688g1</name>
</gene>
<dbReference type="OrthoDB" id="2505302at2759"/>
<comment type="caution">
    <text evidence="1">The sequence shown here is derived from an EMBL/GenBank/DDBJ whole genome shotgun (WGS) entry which is preliminary data.</text>
</comment>